<reference evidence="2" key="1">
    <citation type="journal article" date="2016" name="Nature">
        <title>Genome evolution in the allotetraploid frog Xenopus laevis.</title>
        <authorList>
            <person name="Session A.M."/>
            <person name="Uno Y."/>
            <person name="Kwon T."/>
            <person name="Chapman J.A."/>
            <person name="Toyoda A."/>
            <person name="Takahashi S."/>
            <person name="Fukui A."/>
            <person name="Hikosaka A."/>
            <person name="Suzuki A."/>
            <person name="Kondo M."/>
            <person name="van Heeringen S.J."/>
            <person name="Quigley I."/>
            <person name="Heinz S."/>
            <person name="Ogino H."/>
            <person name="Ochi H."/>
            <person name="Hellsten U."/>
            <person name="Lyons J.B."/>
            <person name="Simakov O."/>
            <person name="Putnam N."/>
            <person name="Stites J."/>
            <person name="Kuroki Y."/>
            <person name="Tanaka T."/>
            <person name="Michiue T."/>
            <person name="Watanabe M."/>
            <person name="Bogdanovic O."/>
            <person name="Lister R."/>
            <person name="Georgiou G."/>
            <person name="Paranjpe S.S."/>
            <person name="van Kruijsbergen I."/>
            <person name="Shu S."/>
            <person name="Carlson J."/>
            <person name="Kinoshita T."/>
            <person name="Ohta Y."/>
            <person name="Mawaribuchi S."/>
            <person name="Jenkins J."/>
            <person name="Grimwood J."/>
            <person name="Schmutz J."/>
            <person name="Mitros T."/>
            <person name="Mozaffari S.V."/>
            <person name="Suzuki Y."/>
            <person name="Haramoto Y."/>
            <person name="Yamamoto T.S."/>
            <person name="Takagi C."/>
            <person name="Heald R."/>
            <person name="Miller K."/>
            <person name="Haudenschild C."/>
            <person name="Kitzman J."/>
            <person name="Nakayama T."/>
            <person name="Izutsu Y."/>
            <person name="Robert J."/>
            <person name="Fortriede J."/>
            <person name="Burns K."/>
            <person name="Lotay V."/>
            <person name="Karimi K."/>
            <person name="Yasuoka Y."/>
            <person name="Dichmann D.S."/>
            <person name="Flajnik M.F."/>
            <person name="Houston D.W."/>
            <person name="Shendure J."/>
            <person name="DuPasquier L."/>
            <person name="Vize P.D."/>
            <person name="Zorn A.M."/>
            <person name="Ito M."/>
            <person name="Marcotte E.M."/>
            <person name="Wallingford J.B."/>
            <person name="Ito Y."/>
            <person name="Asashima M."/>
            <person name="Ueno N."/>
            <person name="Matsuda Y."/>
            <person name="Veenstra G.J."/>
            <person name="Fujiyama A."/>
            <person name="Harland R.M."/>
            <person name="Taira M."/>
            <person name="Rokhsar D.S."/>
        </authorList>
    </citation>
    <scope>NUCLEOTIDE SEQUENCE [LARGE SCALE GENOMIC DNA]</scope>
    <source>
        <strain evidence="2">J</strain>
    </source>
</reference>
<evidence type="ECO:0000313" key="1">
    <source>
        <dbReference type="EMBL" id="OCT76313.1"/>
    </source>
</evidence>
<dbReference type="EMBL" id="CM004476">
    <property type="protein sequence ID" value="OCT76313.1"/>
    <property type="molecule type" value="Genomic_DNA"/>
</dbReference>
<organism evidence="1 2">
    <name type="scientific">Xenopus laevis</name>
    <name type="common">African clawed frog</name>
    <dbReference type="NCBI Taxonomy" id="8355"/>
    <lineage>
        <taxon>Eukaryota</taxon>
        <taxon>Metazoa</taxon>
        <taxon>Chordata</taxon>
        <taxon>Craniata</taxon>
        <taxon>Vertebrata</taxon>
        <taxon>Euteleostomi</taxon>
        <taxon>Amphibia</taxon>
        <taxon>Batrachia</taxon>
        <taxon>Anura</taxon>
        <taxon>Pipoidea</taxon>
        <taxon>Pipidae</taxon>
        <taxon>Xenopodinae</taxon>
        <taxon>Xenopus</taxon>
        <taxon>Xenopus</taxon>
    </lineage>
</organism>
<name>A0A974CMX3_XENLA</name>
<proteinExistence type="predicted"/>
<protein>
    <submittedName>
        <fullName evidence="1">Uncharacterized protein</fullName>
    </submittedName>
</protein>
<evidence type="ECO:0000313" key="2">
    <source>
        <dbReference type="Proteomes" id="UP000694892"/>
    </source>
</evidence>
<gene>
    <name evidence="1" type="ORF">XELAEV_18031521mg</name>
</gene>
<dbReference type="Proteomes" id="UP000694892">
    <property type="component" value="Chromosome 6L"/>
</dbReference>
<dbReference type="AlphaFoldDB" id="A0A974CMX3"/>
<sequence>MTRIQYQHVSAWAAAQGIDPKRALAVDLVPEDYDHHGVTEELHRYSKLMGCRLFELEPSEIPGYSVLYYKSSIEIPEFMGTAVVWPVRVRRQGCPIVFGNPMVEWGPTRQAGKEVLEWAIREQIDPSQAVVVDWVPIGHNAMYVNLRWLAFGLGDDLLQVARKPSRVKGYSSMLYRVSCEFSDRPRPCRIYPWGLPSKGCPLIYPKLGMSSTVEDKCQAADSEVVSQPYSTFPGVITSEEVYKWAVMEGVDPKRAVVLDEVHPAPQDIWRPAH</sequence>
<accession>A0A974CMX3</accession>